<evidence type="ECO:0000256" key="3">
    <source>
        <dbReference type="ARBA" id="ARBA00022989"/>
    </source>
</evidence>
<evidence type="ECO:0000256" key="1">
    <source>
        <dbReference type="ARBA" id="ARBA00004167"/>
    </source>
</evidence>
<sequence length="254" mass="27541">MTTPSPTLPPTLPADWTPTSSGCLRTEDYWIWDFNATAFDARTVLGGPSQTTNCFASTWDPTITYQETWSAGVHGEWFRCVSRYDNQEVMTLTRTDFQQNTIAMGTRTRKTSEHLFALALMYTTPTSTSTTISSPISSPDPSTTGTPSGDTSSGLSAGAAAGIGVGAATAVITLALSLWFIYRRRMAARPLEETSQFPTPETYTTENPHVPSQYLAQPLVASPPPKEPAGELPADQQPVFELYGDSNGQQSRVQ</sequence>
<protein>
    <recommendedName>
        <fullName evidence="9">Mid2 domain-containing protein</fullName>
    </recommendedName>
</protein>
<evidence type="ECO:0000313" key="7">
    <source>
        <dbReference type="EMBL" id="TGJ81077.1"/>
    </source>
</evidence>
<reference evidence="7 8" key="1">
    <citation type="submission" date="2019-03" db="EMBL/GenBank/DDBJ databases">
        <title>Draft genome sequence of Xylaria hypoxylon DSM 108379, a ubiquitous saprotrophic-parasitic fungi on hardwood.</title>
        <authorList>
            <person name="Buettner E."/>
            <person name="Leonhardt S."/>
            <person name="Gebauer A.M."/>
            <person name="Liers C."/>
            <person name="Hofrichter M."/>
            <person name="Kellner H."/>
        </authorList>
    </citation>
    <scope>NUCLEOTIDE SEQUENCE [LARGE SCALE GENOMIC DNA]</scope>
    <source>
        <strain evidence="7 8">DSM 108379</strain>
    </source>
</reference>
<evidence type="ECO:0000256" key="4">
    <source>
        <dbReference type="ARBA" id="ARBA00023136"/>
    </source>
</evidence>
<comment type="subcellular location">
    <subcellularLocation>
        <location evidence="1">Membrane</location>
        <topology evidence="1">Single-pass membrane protein</topology>
    </subcellularLocation>
</comment>
<organism evidence="7 8">
    <name type="scientific">Xylaria hypoxylon</name>
    <dbReference type="NCBI Taxonomy" id="37992"/>
    <lineage>
        <taxon>Eukaryota</taxon>
        <taxon>Fungi</taxon>
        <taxon>Dikarya</taxon>
        <taxon>Ascomycota</taxon>
        <taxon>Pezizomycotina</taxon>
        <taxon>Sordariomycetes</taxon>
        <taxon>Xylariomycetidae</taxon>
        <taxon>Xylariales</taxon>
        <taxon>Xylariaceae</taxon>
        <taxon>Xylaria</taxon>
    </lineage>
</organism>
<evidence type="ECO:0008006" key="9">
    <source>
        <dbReference type="Google" id="ProtNLM"/>
    </source>
</evidence>
<dbReference type="STRING" id="37992.A0A4Z0YD84"/>
<evidence type="ECO:0000256" key="6">
    <source>
        <dbReference type="SAM" id="Phobius"/>
    </source>
</evidence>
<evidence type="ECO:0000313" key="8">
    <source>
        <dbReference type="Proteomes" id="UP000297716"/>
    </source>
</evidence>
<dbReference type="OrthoDB" id="4506857at2759"/>
<keyword evidence="2 6" id="KW-0812">Transmembrane</keyword>
<feature type="compositionally biased region" description="Polar residues" evidence="5">
    <location>
        <begin position="193"/>
        <end position="207"/>
    </location>
</feature>
<feature type="transmembrane region" description="Helical" evidence="6">
    <location>
        <begin position="157"/>
        <end position="182"/>
    </location>
</feature>
<gene>
    <name evidence="7" type="ORF">E0Z10_g7679</name>
</gene>
<name>A0A4Z0YD84_9PEZI</name>
<dbReference type="Proteomes" id="UP000297716">
    <property type="component" value="Unassembled WGS sequence"/>
</dbReference>
<accession>A0A4Z0YD84</accession>
<evidence type="ECO:0000256" key="5">
    <source>
        <dbReference type="SAM" id="MobiDB-lite"/>
    </source>
</evidence>
<dbReference type="GO" id="GO:0016020">
    <property type="term" value="C:membrane"/>
    <property type="evidence" value="ECO:0007669"/>
    <property type="project" value="UniProtKB-SubCell"/>
</dbReference>
<keyword evidence="4 6" id="KW-0472">Membrane</keyword>
<dbReference type="InterPro" id="IPR051694">
    <property type="entry name" value="Immunoregulatory_rcpt-like"/>
</dbReference>
<comment type="caution">
    <text evidence="7">The sequence shown here is derived from an EMBL/GenBank/DDBJ whole genome shotgun (WGS) entry which is preliminary data.</text>
</comment>
<feature type="region of interest" description="Disordered" evidence="5">
    <location>
        <begin position="217"/>
        <end position="254"/>
    </location>
</feature>
<dbReference type="PANTHER" id="PTHR15549">
    <property type="entry name" value="PAIRED IMMUNOGLOBULIN-LIKE TYPE 2 RECEPTOR"/>
    <property type="match status" value="1"/>
</dbReference>
<feature type="region of interest" description="Disordered" evidence="5">
    <location>
        <begin position="127"/>
        <end position="154"/>
    </location>
</feature>
<dbReference type="EMBL" id="SKBN01000186">
    <property type="protein sequence ID" value="TGJ81077.1"/>
    <property type="molecule type" value="Genomic_DNA"/>
</dbReference>
<dbReference type="AlphaFoldDB" id="A0A4Z0YD84"/>
<keyword evidence="8" id="KW-1185">Reference proteome</keyword>
<proteinExistence type="predicted"/>
<keyword evidence="3 6" id="KW-1133">Transmembrane helix</keyword>
<evidence type="ECO:0000256" key="2">
    <source>
        <dbReference type="ARBA" id="ARBA00022692"/>
    </source>
</evidence>
<dbReference type="GO" id="GO:0071944">
    <property type="term" value="C:cell periphery"/>
    <property type="evidence" value="ECO:0007669"/>
    <property type="project" value="UniProtKB-ARBA"/>
</dbReference>
<feature type="region of interest" description="Disordered" evidence="5">
    <location>
        <begin position="192"/>
        <end position="211"/>
    </location>
</feature>
<dbReference type="PANTHER" id="PTHR15549:SF26">
    <property type="entry name" value="AXIAL BUDDING PATTERN PROTEIN 2-RELATED"/>
    <property type="match status" value="1"/>
</dbReference>